<evidence type="ECO:0000256" key="6">
    <source>
        <dbReference type="ARBA" id="ARBA00023065"/>
    </source>
</evidence>
<evidence type="ECO:0000256" key="8">
    <source>
        <dbReference type="SAM" id="Phobius"/>
    </source>
</evidence>
<keyword evidence="10" id="KW-1185">Reference proteome</keyword>
<feature type="transmembrane region" description="Helical" evidence="8">
    <location>
        <begin position="404"/>
        <end position="426"/>
    </location>
</feature>
<feature type="transmembrane region" description="Helical" evidence="8">
    <location>
        <begin position="184"/>
        <end position="209"/>
    </location>
</feature>
<dbReference type="GO" id="GO:0005886">
    <property type="term" value="C:plasma membrane"/>
    <property type="evidence" value="ECO:0007669"/>
    <property type="project" value="UniProtKB-SubCell"/>
</dbReference>
<feature type="transmembrane region" description="Helical" evidence="8">
    <location>
        <begin position="344"/>
        <end position="365"/>
    </location>
</feature>
<organism evidence="9 10">
    <name type="scientific">Ramlibacter lithotrophicus</name>
    <dbReference type="NCBI Taxonomy" id="2606681"/>
    <lineage>
        <taxon>Bacteria</taxon>
        <taxon>Pseudomonadati</taxon>
        <taxon>Pseudomonadota</taxon>
        <taxon>Betaproteobacteria</taxon>
        <taxon>Burkholderiales</taxon>
        <taxon>Comamonadaceae</taxon>
        <taxon>Ramlibacter</taxon>
    </lineage>
</organism>
<accession>A0A7X6DE21</accession>
<keyword evidence="5 8" id="KW-1133">Transmembrane helix</keyword>
<feature type="transmembrane region" description="Helical" evidence="8">
    <location>
        <begin position="293"/>
        <end position="324"/>
    </location>
</feature>
<keyword evidence="7 8" id="KW-0472">Membrane</keyword>
<evidence type="ECO:0000256" key="3">
    <source>
        <dbReference type="ARBA" id="ARBA00022475"/>
    </source>
</evidence>
<dbReference type="GO" id="GO:0008324">
    <property type="term" value="F:monoatomic cation transmembrane transporter activity"/>
    <property type="evidence" value="ECO:0007669"/>
    <property type="project" value="InterPro"/>
</dbReference>
<dbReference type="Pfam" id="PF02386">
    <property type="entry name" value="TrkH"/>
    <property type="match status" value="1"/>
</dbReference>
<gene>
    <name evidence="9" type="ORF">RAMLITH_06490</name>
</gene>
<dbReference type="PANTHER" id="PTHR32024:SF1">
    <property type="entry name" value="KTR SYSTEM POTASSIUM UPTAKE PROTEIN B"/>
    <property type="match status" value="1"/>
</dbReference>
<evidence type="ECO:0000256" key="5">
    <source>
        <dbReference type="ARBA" id="ARBA00022989"/>
    </source>
</evidence>
<keyword evidence="2" id="KW-0813">Transport</keyword>
<feature type="transmembrane region" description="Helical" evidence="8">
    <location>
        <begin position="221"/>
        <end position="243"/>
    </location>
</feature>
<feature type="transmembrane region" description="Helical" evidence="8">
    <location>
        <begin position="73"/>
        <end position="96"/>
    </location>
</feature>
<keyword evidence="6" id="KW-0406">Ion transport</keyword>
<dbReference type="Proteomes" id="UP000521868">
    <property type="component" value="Unassembled WGS sequence"/>
</dbReference>
<dbReference type="InterPro" id="IPR003445">
    <property type="entry name" value="Cat_transpt"/>
</dbReference>
<evidence type="ECO:0000256" key="2">
    <source>
        <dbReference type="ARBA" id="ARBA00022448"/>
    </source>
</evidence>
<dbReference type="RefSeq" id="WP_168106586.1">
    <property type="nucleotide sequence ID" value="NZ_VTOX01000002.1"/>
</dbReference>
<evidence type="ECO:0000313" key="10">
    <source>
        <dbReference type="Proteomes" id="UP000521868"/>
    </source>
</evidence>
<proteinExistence type="predicted"/>
<comment type="caution">
    <text evidence="9">The sequence shown here is derived from an EMBL/GenBank/DDBJ whole genome shotgun (WGS) entry which is preliminary data.</text>
</comment>
<sequence>MASRFRHPAASLVLAFSLAIFAGTLLLCLPAARADGAGAPFMVALFTATSAVCVTGLAVVDTGTYWSGFGQGVILALFQLGGFGMMTSATLLGLLVNRQLRLRSRLLLQAETHSIGLGDVKSVARLVLTVTVGVELSVTAVLAARLAWRYDLEWSDALWHGFFHAVSAFNNAGFSTWGDSVSRFVADAVVLGPLMVAIIVGGVGFPVLHELWQRRHRSRPLSIHAALTLWGSLALILGGAGLLLLMEHSNPGTLRALDWPARLLAALFTSVSARTAGFNAVDIGQLTVESLNLHYLLMFIGGGSAGTAGGVKVTTFFVLLLIVWSEVRGYPDVEFRSRRISAPAQRQALTILVLSAGAIVVGTLLIVPMTRLPYEKVLFEVISAFATVGLSTGITAELPPAGQLVLVVLMFAGRVGVVTLAAAIALNTARRAYRFPEEKPIVG</sequence>
<keyword evidence="4 8" id="KW-0812">Transmembrane</keyword>
<comment type="subcellular location">
    <subcellularLocation>
        <location evidence="1">Cell membrane</location>
        <topology evidence="1">Multi-pass membrane protein</topology>
    </subcellularLocation>
</comment>
<evidence type="ECO:0000256" key="1">
    <source>
        <dbReference type="ARBA" id="ARBA00004651"/>
    </source>
</evidence>
<evidence type="ECO:0000256" key="7">
    <source>
        <dbReference type="ARBA" id="ARBA00023136"/>
    </source>
</evidence>
<dbReference type="PANTHER" id="PTHR32024">
    <property type="entry name" value="TRK SYSTEM POTASSIUM UPTAKE PROTEIN TRKG-RELATED"/>
    <property type="match status" value="1"/>
</dbReference>
<reference evidence="9 10" key="1">
    <citation type="journal article" date="2020" name="Nature">
        <title>Bacterial chemolithoautotrophy via manganese oxidation.</title>
        <authorList>
            <person name="Yu H."/>
            <person name="Leadbetter J.R."/>
        </authorList>
    </citation>
    <scope>NUCLEOTIDE SEQUENCE [LARGE SCALE GENOMIC DNA]</scope>
    <source>
        <strain evidence="9 10">RBP-1</strain>
    </source>
</reference>
<dbReference type="GO" id="GO:0030001">
    <property type="term" value="P:metal ion transport"/>
    <property type="evidence" value="ECO:0007669"/>
    <property type="project" value="UniProtKB-ARBA"/>
</dbReference>
<feature type="transmembrane region" description="Helical" evidence="8">
    <location>
        <begin position="126"/>
        <end position="148"/>
    </location>
</feature>
<evidence type="ECO:0000313" key="9">
    <source>
        <dbReference type="EMBL" id="NKE65465.1"/>
    </source>
</evidence>
<dbReference type="EMBL" id="VTOX01000002">
    <property type="protein sequence ID" value="NKE65465.1"/>
    <property type="molecule type" value="Genomic_DNA"/>
</dbReference>
<name>A0A7X6DE21_9BURK</name>
<dbReference type="AlphaFoldDB" id="A0A7X6DE21"/>
<evidence type="ECO:0000256" key="4">
    <source>
        <dbReference type="ARBA" id="ARBA00022692"/>
    </source>
</evidence>
<keyword evidence="3" id="KW-1003">Cell membrane</keyword>
<protein>
    <submittedName>
        <fullName evidence="9">TrkH family potassium uptake protein</fullName>
    </submittedName>
</protein>